<protein>
    <submittedName>
        <fullName evidence="2">Uncharacterized protein</fullName>
    </submittedName>
</protein>
<accession>A0AAE1VG73</accession>
<evidence type="ECO:0000313" key="2">
    <source>
        <dbReference type="EMBL" id="KAK4360204.1"/>
    </source>
</evidence>
<sequence length="70" mass="7947">MFELQRRILEIEKTLFSVVADTPTREQTSTTSIVRVLDEASTDNEADSLSDQSRLRPPLEIAPIKNDFPN</sequence>
<comment type="caution">
    <text evidence="2">The sequence shown here is derived from an EMBL/GenBank/DDBJ whole genome shotgun (WGS) entry which is preliminary data.</text>
</comment>
<dbReference type="EMBL" id="JAVYJV010000010">
    <property type="protein sequence ID" value="KAK4360204.1"/>
    <property type="molecule type" value="Genomic_DNA"/>
</dbReference>
<reference evidence="2" key="1">
    <citation type="submission" date="2023-12" db="EMBL/GenBank/DDBJ databases">
        <title>Genome assembly of Anisodus tanguticus.</title>
        <authorList>
            <person name="Wang Y.-J."/>
        </authorList>
    </citation>
    <scope>NUCLEOTIDE SEQUENCE</scope>
    <source>
        <strain evidence="2">KB-2021</strain>
        <tissue evidence="2">Leaf</tissue>
    </source>
</reference>
<organism evidence="2 3">
    <name type="scientific">Anisodus tanguticus</name>
    <dbReference type="NCBI Taxonomy" id="243964"/>
    <lineage>
        <taxon>Eukaryota</taxon>
        <taxon>Viridiplantae</taxon>
        <taxon>Streptophyta</taxon>
        <taxon>Embryophyta</taxon>
        <taxon>Tracheophyta</taxon>
        <taxon>Spermatophyta</taxon>
        <taxon>Magnoliopsida</taxon>
        <taxon>eudicotyledons</taxon>
        <taxon>Gunneridae</taxon>
        <taxon>Pentapetalae</taxon>
        <taxon>asterids</taxon>
        <taxon>lamiids</taxon>
        <taxon>Solanales</taxon>
        <taxon>Solanaceae</taxon>
        <taxon>Solanoideae</taxon>
        <taxon>Hyoscyameae</taxon>
        <taxon>Anisodus</taxon>
    </lineage>
</organism>
<dbReference type="Proteomes" id="UP001291623">
    <property type="component" value="Unassembled WGS sequence"/>
</dbReference>
<gene>
    <name evidence="2" type="ORF">RND71_019156</name>
</gene>
<proteinExistence type="predicted"/>
<dbReference type="AlphaFoldDB" id="A0AAE1VG73"/>
<evidence type="ECO:0000256" key="1">
    <source>
        <dbReference type="SAM" id="MobiDB-lite"/>
    </source>
</evidence>
<name>A0AAE1VG73_9SOLA</name>
<feature type="region of interest" description="Disordered" evidence="1">
    <location>
        <begin position="37"/>
        <end position="70"/>
    </location>
</feature>
<evidence type="ECO:0000313" key="3">
    <source>
        <dbReference type="Proteomes" id="UP001291623"/>
    </source>
</evidence>
<keyword evidence="3" id="KW-1185">Reference proteome</keyword>